<keyword evidence="1" id="KW-0479">Metal-binding</keyword>
<feature type="compositionally biased region" description="Polar residues" evidence="2">
    <location>
        <begin position="364"/>
        <end position="388"/>
    </location>
</feature>
<dbReference type="Gene3D" id="3.30.160.60">
    <property type="entry name" value="Classic Zinc Finger"/>
    <property type="match status" value="1"/>
</dbReference>
<keyword evidence="1" id="KW-0863">Zinc-finger</keyword>
<name>A0ABR4D4Q9_9PEZI</name>
<sequence>MTYSGAMDSTTGGGHNNCASSMLGNKHEEYLRPTADRGHDGILSLPEDRNREFVRPTADRGQDRYGECLRPTADGGYRNDIPYSSLDVSNYPTLMSDQNFTRGNYSPAGLVQSDGCTDYFRPQPDAAPGGFNGPSTQGTAEIPYSALLNNFMDVDSIGLSHSDGHQSNDYPPCITAWQESSFHASAQGAIIEPLHDSLRKHEAAEYTLWAMGQIDALQGYPRPQPDASIGGADVGYSTKAATSSSYDISKNKPGAYSSGRLNGSDPSGYIPLNPYTVPGDFGPNGTAQAAETECLWNSSINYSNKFSDVSQIKTIHTLTPFINASALIMSRPGEPFSRSSARSSAHDLTPVSIVSGTLAIQSPNAAGPATTVSGTSHGGSQNPVVSGSSRHRQNHPENGIYRCDKCPKGYGHKESLTRHQKEHNGNDSEKFWCWICGHDFEFRKDNLTRHLKDQHGMEKGDIEAGLNSLLLRCGATRRGGRKLKQRRQRR</sequence>
<dbReference type="GeneID" id="98128476"/>
<dbReference type="InterPro" id="IPR013087">
    <property type="entry name" value="Znf_C2H2_type"/>
</dbReference>
<gene>
    <name evidence="4" type="ORF">VTJ83DRAFT_7052</name>
</gene>
<comment type="caution">
    <text evidence="4">The sequence shown here is derived from an EMBL/GenBank/DDBJ whole genome shotgun (WGS) entry which is preliminary data.</text>
</comment>
<feature type="compositionally biased region" description="Basic and acidic residues" evidence="2">
    <location>
        <begin position="36"/>
        <end position="67"/>
    </location>
</feature>
<feature type="region of interest" description="Disordered" evidence="2">
    <location>
        <begin position="364"/>
        <end position="404"/>
    </location>
</feature>
<organism evidence="4 5">
    <name type="scientific">Remersonia thermophila</name>
    <dbReference type="NCBI Taxonomy" id="72144"/>
    <lineage>
        <taxon>Eukaryota</taxon>
        <taxon>Fungi</taxon>
        <taxon>Dikarya</taxon>
        <taxon>Ascomycota</taxon>
        <taxon>Pezizomycotina</taxon>
        <taxon>Sordariomycetes</taxon>
        <taxon>Sordariomycetidae</taxon>
        <taxon>Sordariales</taxon>
        <taxon>Sordariales incertae sedis</taxon>
        <taxon>Remersonia</taxon>
    </lineage>
</organism>
<feature type="domain" description="C2H2-type" evidence="3">
    <location>
        <begin position="401"/>
        <end position="428"/>
    </location>
</feature>
<feature type="compositionally biased region" description="Polar residues" evidence="2">
    <location>
        <begin position="1"/>
        <end position="10"/>
    </location>
</feature>
<dbReference type="PROSITE" id="PS00028">
    <property type="entry name" value="ZINC_FINGER_C2H2_1"/>
    <property type="match status" value="1"/>
</dbReference>
<dbReference type="Proteomes" id="UP001600064">
    <property type="component" value="Unassembled WGS sequence"/>
</dbReference>
<dbReference type="RefSeq" id="XP_070863269.1">
    <property type="nucleotide sequence ID" value="XM_071013832.1"/>
</dbReference>
<feature type="region of interest" description="Disordered" evidence="2">
    <location>
        <begin position="36"/>
        <end position="73"/>
    </location>
</feature>
<protein>
    <recommendedName>
        <fullName evidence="3">C2H2-type domain-containing protein</fullName>
    </recommendedName>
</protein>
<evidence type="ECO:0000256" key="1">
    <source>
        <dbReference type="PROSITE-ProRule" id="PRU00042"/>
    </source>
</evidence>
<evidence type="ECO:0000256" key="2">
    <source>
        <dbReference type="SAM" id="MobiDB-lite"/>
    </source>
</evidence>
<dbReference type="PROSITE" id="PS50157">
    <property type="entry name" value="ZINC_FINGER_C2H2_2"/>
    <property type="match status" value="1"/>
</dbReference>
<dbReference type="SUPFAM" id="SSF57667">
    <property type="entry name" value="beta-beta-alpha zinc fingers"/>
    <property type="match status" value="1"/>
</dbReference>
<accession>A0ABR4D4Q9</accession>
<keyword evidence="5" id="KW-1185">Reference proteome</keyword>
<evidence type="ECO:0000313" key="5">
    <source>
        <dbReference type="Proteomes" id="UP001600064"/>
    </source>
</evidence>
<dbReference type="SMART" id="SM00355">
    <property type="entry name" value="ZnF_C2H2"/>
    <property type="match status" value="2"/>
</dbReference>
<feature type="region of interest" description="Disordered" evidence="2">
    <location>
        <begin position="1"/>
        <end position="20"/>
    </location>
</feature>
<proteinExistence type="predicted"/>
<keyword evidence="1" id="KW-0862">Zinc</keyword>
<reference evidence="4 5" key="1">
    <citation type="journal article" date="2024" name="Commun. Biol.">
        <title>Comparative genomic analysis of thermophilic fungi reveals convergent evolutionary adaptations and gene losses.</title>
        <authorList>
            <person name="Steindorff A.S."/>
            <person name="Aguilar-Pontes M.V."/>
            <person name="Robinson A.J."/>
            <person name="Andreopoulos B."/>
            <person name="LaButti K."/>
            <person name="Kuo A."/>
            <person name="Mondo S."/>
            <person name="Riley R."/>
            <person name="Otillar R."/>
            <person name="Haridas S."/>
            <person name="Lipzen A."/>
            <person name="Grimwood J."/>
            <person name="Schmutz J."/>
            <person name="Clum A."/>
            <person name="Reid I.D."/>
            <person name="Moisan M.C."/>
            <person name="Butler G."/>
            <person name="Nguyen T.T.M."/>
            <person name="Dewar K."/>
            <person name="Conant G."/>
            <person name="Drula E."/>
            <person name="Henrissat B."/>
            <person name="Hansel C."/>
            <person name="Singer S."/>
            <person name="Hutchinson M.I."/>
            <person name="de Vries R.P."/>
            <person name="Natvig D.O."/>
            <person name="Powell A.J."/>
            <person name="Tsang A."/>
            <person name="Grigoriev I.V."/>
        </authorList>
    </citation>
    <scope>NUCLEOTIDE SEQUENCE [LARGE SCALE GENOMIC DNA]</scope>
    <source>
        <strain evidence="4 5">ATCC 22073</strain>
    </source>
</reference>
<dbReference type="EMBL" id="JAZGUE010000007">
    <property type="protein sequence ID" value="KAL2264542.1"/>
    <property type="molecule type" value="Genomic_DNA"/>
</dbReference>
<evidence type="ECO:0000259" key="3">
    <source>
        <dbReference type="PROSITE" id="PS50157"/>
    </source>
</evidence>
<dbReference type="InterPro" id="IPR036236">
    <property type="entry name" value="Znf_C2H2_sf"/>
</dbReference>
<evidence type="ECO:0000313" key="4">
    <source>
        <dbReference type="EMBL" id="KAL2264542.1"/>
    </source>
</evidence>